<evidence type="ECO:0000313" key="3">
    <source>
        <dbReference type="Proteomes" id="UP000286287"/>
    </source>
</evidence>
<evidence type="ECO:0000313" key="2">
    <source>
        <dbReference type="EMBL" id="RJF74943.1"/>
    </source>
</evidence>
<proteinExistence type="predicted"/>
<accession>A0A418VFR5</accession>
<dbReference type="RefSeq" id="WP_119760933.1">
    <property type="nucleotide sequence ID" value="NZ_QYUJ01000008.1"/>
</dbReference>
<protein>
    <submittedName>
        <fullName evidence="2">Uncharacterized protein</fullName>
    </submittedName>
</protein>
<dbReference type="EMBL" id="QYUJ01000008">
    <property type="protein sequence ID" value="RJF74943.1"/>
    <property type="molecule type" value="Genomic_DNA"/>
</dbReference>
<organism evidence="2 3">
    <name type="scientific">Deinococcus cavernae</name>
    <dbReference type="NCBI Taxonomy" id="2320857"/>
    <lineage>
        <taxon>Bacteria</taxon>
        <taxon>Thermotogati</taxon>
        <taxon>Deinococcota</taxon>
        <taxon>Deinococci</taxon>
        <taxon>Deinococcales</taxon>
        <taxon>Deinococcaceae</taxon>
        <taxon>Deinococcus</taxon>
    </lineage>
</organism>
<dbReference type="AlphaFoldDB" id="A0A418VFR5"/>
<gene>
    <name evidence="2" type="ORF">D3875_02810</name>
</gene>
<reference evidence="2 3" key="1">
    <citation type="submission" date="2018-09" db="EMBL/GenBank/DDBJ databases">
        <authorList>
            <person name="Zhu H."/>
        </authorList>
    </citation>
    <scope>NUCLEOTIDE SEQUENCE [LARGE SCALE GENOMIC DNA]</scope>
    <source>
        <strain evidence="2 3">K2S05-167</strain>
    </source>
</reference>
<keyword evidence="3" id="KW-1185">Reference proteome</keyword>
<comment type="caution">
    <text evidence="2">The sequence shown here is derived from an EMBL/GenBank/DDBJ whole genome shotgun (WGS) entry which is preliminary data.</text>
</comment>
<feature type="region of interest" description="Disordered" evidence="1">
    <location>
        <begin position="422"/>
        <end position="446"/>
    </location>
</feature>
<dbReference type="OrthoDB" id="9841501at2"/>
<name>A0A418VFR5_9DEIO</name>
<evidence type="ECO:0000256" key="1">
    <source>
        <dbReference type="SAM" id="MobiDB-lite"/>
    </source>
</evidence>
<feature type="region of interest" description="Disordered" evidence="1">
    <location>
        <begin position="199"/>
        <end position="219"/>
    </location>
</feature>
<dbReference type="Proteomes" id="UP000286287">
    <property type="component" value="Unassembled WGS sequence"/>
</dbReference>
<sequence>MDATTESRPWEATPDWQHLLLFAQAEQRTRDELDDIDAVLAGPVPLDQQASWNAHAIALTRRLAQQEHDTEARATLILGQDLPPAETLAQLAREAVRTARRAVPRRTEGTAHEAPCPVGGCGLKVKDAQTRLTSHQRHVLPINPALADRPYLCPCPRQATLTVGRTARRTWVLREWKPDRDAREEINLIAQALVAGQTYADRRHSRRPDTSADATSGRLGEAGRTMISLDIRARRALLDGKVQLALEYAERAEAAHHAHQLHQRTYRRHRREDIQGGRWHNAERFYIDLPVPQGKTERQGAQRPPLHVRQVFDFLAIYDEQSGKLVVENGPEIELVSGVEVGVDGWAQLISLLSRLDPEGDKSGVKPDLGHLIYREADGHLKLRASLGRFPRALMALEALRRTLRPHHTPKVALARACPPGLNLPHLEAEPEPEGGSVDTRRTDSA</sequence>